<proteinExistence type="predicted"/>
<dbReference type="AlphaFoldDB" id="A0A841QZU5"/>
<dbReference type="EMBL" id="JACHHI010000001">
    <property type="protein sequence ID" value="MBB6476993.1"/>
    <property type="molecule type" value="Genomic_DNA"/>
</dbReference>
<reference evidence="1 2" key="1">
    <citation type="submission" date="2020-08" db="EMBL/GenBank/DDBJ databases">
        <title>Genomic Encyclopedia of Type Strains, Phase IV (KMG-IV): sequencing the most valuable type-strain genomes for metagenomic binning, comparative biology and taxonomic classification.</title>
        <authorList>
            <person name="Goeker M."/>
        </authorList>
    </citation>
    <scope>NUCLEOTIDE SEQUENCE [LARGE SCALE GENOMIC DNA]</scope>
    <source>
        <strain evidence="1 2">DSM 21255</strain>
    </source>
</reference>
<name>A0A841QZU5_9FIRM</name>
<organism evidence="1 2">
    <name type="scientific">Negativicoccus succinicivorans</name>
    <dbReference type="NCBI Taxonomy" id="620903"/>
    <lineage>
        <taxon>Bacteria</taxon>
        <taxon>Bacillati</taxon>
        <taxon>Bacillota</taxon>
        <taxon>Negativicutes</taxon>
        <taxon>Veillonellales</taxon>
        <taxon>Veillonellaceae</taxon>
        <taxon>Negativicoccus</taxon>
    </lineage>
</organism>
<dbReference type="GeneID" id="93485304"/>
<accession>A0A841QZU5</accession>
<evidence type="ECO:0000313" key="1">
    <source>
        <dbReference type="EMBL" id="MBB6476993.1"/>
    </source>
</evidence>
<evidence type="ECO:0008006" key="3">
    <source>
        <dbReference type="Google" id="ProtNLM"/>
    </source>
</evidence>
<comment type="caution">
    <text evidence="1">The sequence shown here is derived from an EMBL/GenBank/DDBJ whole genome shotgun (WGS) entry which is preliminary data.</text>
</comment>
<sequence>MKPNTLEFVSIFQQKLDQKMMQDATSGWMEANATQVKYTGGDTVKMPTIELDGLADYDRVGGYTAGSVSLKFEDYKLTQDRGRAFQLDIRDVDETGFIASAANVVATFQKEHVVPEVDAYRYSKIAALAKAAGNETSAFTPTVENVLEQLDKDIAAVQDVVGDSLQFVIAMPMSTRAILSKASGVQHMLDVGDFKAGEFNNRVKLYNGIPIITVPSARMQTAYKFNDGVTSGQEKGGFEKDSTAKAINWIVMLQSAPIAVSKTDTLRIFDPMTNQQATAWRIDYRKFHDVWVPKHRLAGVWVNTGA</sequence>
<protein>
    <recommendedName>
        <fullName evidence="3">Lj928 prophage protein</fullName>
    </recommendedName>
</protein>
<dbReference type="OrthoDB" id="9770443at2"/>
<dbReference type="Proteomes" id="UP000591941">
    <property type="component" value="Unassembled WGS sequence"/>
</dbReference>
<keyword evidence="2" id="KW-1185">Reference proteome</keyword>
<dbReference type="RefSeq" id="WP_159822180.1">
    <property type="nucleotide sequence ID" value="NZ_CABWNB010000001.1"/>
</dbReference>
<gene>
    <name evidence="1" type="ORF">HNR45_000015</name>
</gene>
<evidence type="ECO:0000313" key="2">
    <source>
        <dbReference type="Proteomes" id="UP000591941"/>
    </source>
</evidence>